<protein>
    <recommendedName>
        <fullName evidence="3">MCM OB domain-containing protein</fullName>
    </recommendedName>
</protein>
<dbReference type="GO" id="GO:0003697">
    <property type="term" value="F:single-stranded DNA binding"/>
    <property type="evidence" value="ECO:0007669"/>
    <property type="project" value="TreeGrafter"/>
</dbReference>
<dbReference type="AlphaFoldDB" id="A0A9K3DE50"/>
<dbReference type="Pfam" id="PF17207">
    <property type="entry name" value="MCM_OB"/>
    <property type="match status" value="1"/>
</dbReference>
<dbReference type="GO" id="GO:0005634">
    <property type="term" value="C:nucleus"/>
    <property type="evidence" value="ECO:0007669"/>
    <property type="project" value="TreeGrafter"/>
</dbReference>
<comment type="similarity">
    <text evidence="1">Belongs to the MCM family.</text>
</comment>
<dbReference type="Proteomes" id="UP000265618">
    <property type="component" value="Unassembled WGS sequence"/>
</dbReference>
<accession>A0A9K3DE50</accession>
<gene>
    <name evidence="4" type="ORF">KIPB_016038</name>
</gene>
<name>A0A9K3DE50_9EUKA</name>
<dbReference type="Gene3D" id="2.40.50.140">
    <property type="entry name" value="Nucleic acid-binding proteins"/>
    <property type="match status" value="1"/>
</dbReference>
<dbReference type="EMBL" id="BDIP01009464">
    <property type="protein sequence ID" value="GIQ92333.1"/>
    <property type="molecule type" value="Genomic_DNA"/>
</dbReference>
<dbReference type="PANTHER" id="PTHR11630">
    <property type="entry name" value="DNA REPLICATION LICENSING FACTOR MCM FAMILY MEMBER"/>
    <property type="match status" value="1"/>
</dbReference>
<dbReference type="InterPro" id="IPR031327">
    <property type="entry name" value="MCM"/>
</dbReference>
<dbReference type="SUPFAM" id="SSF50249">
    <property type="entry name" value="Nucleic acid-binding proteins"/>
    <property type="match status" value="1"/>
</dbReference>
<dbReference type="OrthoDB" id="1728722at2759"/>
<evidence type="ECO:0000256" key="1">
    <source>
        <dbReference type="ARBA" id="ARBA00008010"/>
    </source>
</evidence>
<dbReference type="InterPro" id="IPR033762">
    <property type="entry name" value="MCM_OB"/>
</dbReference>
<dbReference type="GO" id="GO:0017116">
    <property type="term" value="F:single-stranded DNA helicase activity"/>
    <property type="evidence" value="ECO:0007669"/>
    <property type="project" value="TreeGrafter"/>
</dbReference>
<dbReference type="GO" id="GO:0042555">
    <property type="term" value="C:MCM complex"/>
    <property type="evidence" value="ECO:0007669"/>
    <property type="project" value="TreeGrafter"/>
</dbReference>
<evidence type="ECO:0000313" key="4">
    <source>
        <dbReference type="EMBL" id="GIQ92333.1"/>
    </source>
</evidence>
<dbReference type="InterPro" id="IPR012340">
    <property type="entry name" value="NA-bd_OB-fold"/>
</dbReference>
<dbReference type="GO" id="GO:0005524">
    <property type="term" value="F:ATP binding"/>
    <property type="evidence" value="ECO:0007669"/>
    <property type="project" value="InterPro"/>
</dbReference>
<proteinExistence type="inferred from homology"/>
<reference evidence="4 5" key="1">
    <citation type="journal article" date="2018" name="PLoS ONE">
        <title>The draft genome of Kipferlia bialata reveals reductive genome evolution in fornicate parasites.</title>
        <authorList>
            <person name="Tanifuji G."/>
            <person name="Takabayashi S."/>
            <person name="Kume K."/>
            <person name="Takagi M."/>
            <person name="Nakayama T."/>
            <person name="Kamikawa R."/>
            <person name="Inagaki Y."/>
            <person name="Hashimoto T."/>
        </authorList>
    </citation>
    <scope>NUCLEOTIDE SEQUENCE [LARGE SCALE GENOMIC DNA]</scope>
    <source>
        <strain evidence="4">NY0173</strain>
    </source>
</reference>
<feature type="domain" description="MCM OB" evidence="3">
    <location>
        <begin position="12"/>
        <end position="69"/>
    </location>
</feature>
<dbReference type="PANTHER" id="PTHR11630:SF66">
    <property type="entry name" value="DNA REPLICATION LICENSING FACTOR MCM4"/>
    <property type="match status" value="1"/>
</dbReference>
<evidence type="ECO:0000313" key="5">
    <source>
        <dbReference type="Proteomes" id="UP000265618"/>
    </source>
</evidence>
<evidence type="ECO:0000259" key="3">
    <source>
        <dbReference type="Pfam" id="PF17207"/>
    </source>
</evidence>
<feature type="non-terminal residue" evidence="4">
    <location>
        <position position="1"/>
    </location>
</feature>
<sequence>MGAPPTEVSGMQYGISVYQDYQRGSLQEAPEDCPAGQLPGSVEFVLSDQLVDECKPGDRVDLVGVLKPMS</sequence>
<organism evidence="4 5">
    <name type="scientific">Kipferlia bialata</name>
    <dbReference type="NCBI Taxonomy" id="797122"/>
    <lineage>
        <taxon>Eukaryota</taxon>
        <taxon>Metamonada</taxon>
        <taxon>Carpediemonas-like organisms</taxon>
        <taxon>Kipferlia</taxon>
    </lineage>
</organism>
<evidence type="ECO:0000256" key="2">
    <source>
        <dbReference type="ARBA" id="ARBA00022705"/>
    </source>
</evidence>
<comment type="caution">
    <text evidence="4">The sequence shown here is derived from an EMBL/GenBank/DDBJ whole genome shotgun (WGS) entry which is preliminary data.</text>
</comment>
<dbReference type="GO" id="GO:0006260">
    <property type="term" value="P:DNA replication"/>
    <property type="evidence" value="ECO:0007669"/>
    <property type="project" value="UniProtKB-KW"/>
</dbReference>
<keyword evidence="2" id="KW-0235">DNA replication</keyword>
<keyword evidence="5" id="KW-1185">Reference proteome</keyword>